<dbReference type="Pfam" id="PF00425">
    <property type="entry name" value="Chorismate_bind"/>
    <property type="match status" value="1"/>
</dbReference>
<dbReference type="AlphaFoldDB" id="A0A4U1M871"/>
<evidence type="ECO:0000313" key="4">
    <source>
        <dbReference type="Proteomes" id="UP000310541"/>
    </source>
</evidence>
<dbReference type="Pfam" id="PF04715">
    <property type="entry name" value="Anth_synt_I_N"/>
    <property type="match status" value="1"/>
</dbReference>
<comment type="caution">
    <text evidence="3">The sequence shown here is derived from an EMBL/GenBank/DDBJ whole genome shotgun (WGS) entry which is preliminary data.</text>
</comment>
<dbReference type="Gene3D" id="3.60.120.10">
    <property type="entry name" value="Anthranilate synthase"/>
    <property type="match status" value="1"/>
</dbReference>
<dbReference type="PRINTS" id="PR00095">
    <property type="entry name" value="ANTSNTHASEI"/>
</dbReference>
<dbReference type="OrthoDB" id="9803598at2"/>
<dbReference type="PANTHER" id="PTHR11236:SF41">
    <property type="entry name" value="AMINODEOXYCHORISMATE SYNTHASE COMPONENT 1"/>
    <property type="match status" value="1"/>
</dbReference>
<dbReference type="InterPro" id="IPR005801">
    <property type="entry name" value="ADC_synthase"/>
</dbReference>
<accession>A0A4U1M871</accession>
<dbReference type="PANTHER" id="PTHR11236">
    <property type="entry name" value="AMINOBENZOATE/ANTHRANILATE SYNTHASE"/>
    <property type="match status" value="1"/>
</dbReference>
<dbReference type="RefSeq" id="WP_136948851.1">
    <property type="nucleotide sequence ID" value="NZ_SWFM01000011.1"/>
</dbReference>
<evidence type="ECO:0000259" key="2">
    <source>
        <dbReference type="Pfam" id="PF04715"/>
    </source>
</evidence>
<dbReference type="EMBL" id="SWFM01000011">
    <property type="protein sequence ID" value="TKD66957.1"/>
    <property type="molecule type" value="Genomic_DNA"/>
</dbReference>
<sequence>MESEEWFVRYKQFIDGRPEHILLDSTRGGRYSMFGIKSIANLYGRGSQLTITENGEEPKKQEGNLLDLMQLWMQQNVSSTDDRLPDFQGGAMGFFSYDIARQIENLPNLAEDDLHLPELSFVVYEDVGVYDHVEQTLWFISQVEKGKEQEGQKRLKTYKQEWTKPVNSSSKGPSDQTREHEQYFSMSEETFANAVQKVKEYISNGDVFQVNLSLRESRTMHSDPLSVYETLREINPSPYMSLIHTDSFDIVSASPELLVKKKGRELSTRPIAGTRSRGKDDTEDERLARTLIENEKERAEHVMLVDLERNDLGRVCEYGTVEVDEFMVIEKYSHVQHIVSNVRGVSSFGSTAFDAIKATFPGGTITGAPKIRTMEIIEELEPVRRGVYTGSIGFIGFNDDMELNIAIRTMVIKDQVAHVQAGAGIVIDSNPEAEYKESLKKARALWKAKEVSEETSRD</sequence>
<gene>
    <name evidence="3" type="ORF">FBF83_19915</name>
</gene>
<dbReference type="InterPro" id="IPR015890">
    <property type="entry name" value="Chorismate_C"/>
</dbReference>
<reference evidence="3 4" key="1">
    <citation type="submission" date="2019-04" db="EMBL/GenBank/DDBJ databases">
        <title>Genome sequence of Bacillus hwajinpoensis strain Y2.</title>
        <authorList>
            <person name="Fair J.L."/>
            <person name="Maclea K.S."/>
        </authorList>
    </citation>
    <scope>NUCLEOTIDE SEQUENCE [LARGE SCALE GENOMIC DNA]</scope>
    <source>
        <strain evidence="3 4">Y2</strain>
    </source>
</reference>
<feature type="domain" description="Anthranilate synthase component I N-terminal" evidence="2">
    <location>
        <begin position="15"/>
        <end position="138"/>
    </location>
</feature>
<evidence type="ECO:0000313" key="3">
    <source>
        <dbReference type="EMBL" id="TKD66957.1"/>
    </source>
</evidence>
<organism evidence="3 4">
    <name type="scientific">Guptibacillus hwajinpoensis</name>
    <dbReference type="NCBI Taxonomy" id="208199"/>
    <lineage>
        <taxon>Bacteria</taxon>
        <taxon>Bacillati</taxon>
        <taxon>Bacillota</taxon>
        <taxon>Bacilli</taxon>
        <taxon>Bacillales</taxon>
        <taxon>Guptibacillaceae</taxon>
        <taxon>Guptibacillus</taxon>
    </lineage>
</organism>
<dbReference type="SUPFAM" id="SSF56322">
    <property type="entry name" value="ADC synthase"/>
    <property type="match status" value="1"/>
</dbReference>
<protein>
    <submittedName>
        <fullName evidence="3">Anthranilate synthase component I family protein</fullName>
    </submittedName>
</protein>
<feature type="domain" description="Chorismate-utilising enzyme C-terminal" evidence="1">
    <location>
        <begin position="188"/>
        <end position="441"/>
    </location>
</feature>
<dbReference type="Proteomes" id="UP000310541">
    <property type="component" value="Unassembled WGS sequence"/>
</dbReference>
<dbReference type="InterPro" id="IPR006805">
    <property type="entry name" value="Anth_synth_I_N"/>
</dbReference>
<dbReference type="InterPro" id="IPR019999">
    <property type="entry name" value="Anth_synth_I-like"/>
</dbReference>
<name>A0A4U1M871_9BACL</name>
<proteinExistence type="predicted"/>
<evidence type="ECO:0000259" key="1">
    <source>
        <dbReference type="Pfam" id="PF00425"/>
    </source>
</evidence>
<dbReference type="GO" id="GO:0000162">
    <property type="term" value="P:L-tryptophan biosynthetic process"/>
    <property type="evidence" value="ECO:0007669"/>
    <property type="project" value="TreeGrafter"/>
</dbReference>